<dbReference type="AlphaFoldDB" id="A0A9P0F0N2"/>
<dbReference type="KEGG" id="btab:109032003"/>
<evidence type="ECO:0000256" key="6">
    <source>
        <dbReference type="RuleBase" id="RU361218"/>
    </source>
</evidence>
<dbReference type="PANTHER" id="PTHR19282:SF551">
    <property type="entry name" value="RE08073P-RELATED"/>
    <property type="match status" value="1"/>
</dbReference>
<dbReference type="InterPro" id="IPR008952">
    <property type="entry name" value="Tetraspanin_EC2_sf"/>
</dbReference>
<dbReference type="Proteomes" id="UP001152759">
    <property type="component" value="Chromosome 2"/>
</dbReference>
<evidence type="ECO:0000313" key="7">
    <source>
        <dbReference type="EMBL" id="CAH0383845.1"/>
    </source>
</evidence>
<sequence>MGLTGCYAIMKFLVFLMNLLFWVLGLLLIGLAVWMLTDPIFNVGMTQDSSDYYTGISLLLVVGTLLFLTGFLGCCGAHKENQCMLVMFVCLLIVIVVAQISAGWWAYCNSEQLEKLVRKSIESTVQNEYGLNPRHTKTFDIIQRDLRCCGANGPTDWANSKYRHSNGTEGINLEIGSKDVLFSIPASCCSPELSVEMCEAARNSVVVSGYAPSIFKEGCMDKMLSVARQHMFIIIGIILGVGIVEFVGIIFSLILCCAIRAVNRYKN</sequence>
<dbReference type="GO" id="GO:0005886">
    <property type="term" value="C:plasma membrane"/>
    <property type="evidence" value="ECO:0007669"/>
    <property type="project" value="TreeGrafter"/>
</dbReference>
<dbReference type="PANTHER" id="PTHR19282">
    <property type="entry name" value="TETRASPANIN"/>
    <property type="match status" value="1"/>
</dbReference>
<feature type="transmembrane region" description="Helical" evidence="6">
    <location>
        <begin position="231"/>
        <end position="259"/>
    </location>
</feature>
<dbReference type="PROSITE" id="PS00421">
    <property type="entry name" value="TM4_1"/>
    <property type="match status" value="1"/>
</dbReference>
<evidence type="ECO:0000256" key="3">
    <source>
        <dbReference type="ARBA" id="ARBA00022692"/>
    </source>
</evidence>
<gene>
    <name evidence="7" type="ORF">BEMITA_LOCUS3252</name>
</gene>
<dbReference type="Gene3D" id="1.10.1450.10">
    <property type="entry name" value="Tetraspanin"/>
    <property type="match status" value="1"/>
</dbReference>
<organism evidence="7 8">
    <name type="scientific">Bemisia tabaci</name>
    <name type="common">Sweetpotato whitefly</name>
    <name type="synonym">Aleurodes tabaci</name>
    <dbReference type="NCBI Taxonomy" id="7038"/>
    <lineage>
        <taxon>Eukaryota</taxon>
        <taxon>Metazoa</taxon>
        <taxon>Ecdysozoa</taxon>
        <taxon>Arthropoda</taxon>
        <taxon>Hexapoda</taxon>
        <taxon>Insecta</taxon>
        <taxon>Pterygota</taxon>
        <taxon>Neoptera</taxon>
        <taxon>Paraneoptera</taxon>
        <taxon>Hemiptera</taxon>
        <taxon>Sternorrhyncha</taxon>
        <taxon>Aleyrodoidea</taxon>
        <taxon>Aleyrodidae</taxon>
        <taxon>Aleyrodinae</taxon>
        <taxon>Bemisia</taxon>
    </lineage>
</organism>
<dbReference type="EMBL" id="OU963863">
    <property type="protein sequence ID" value="CAH0383845.1"/>
    <property type="molecule type" value="Genomic_DNA"/>
</dbReference>
<evidence type="ECO:0000313" key="8">
    <source>
        <dbReference type="Proteomes" id="UP001152759"/>
    </source>
</evidence>
<proteinExistence type="inferred from homology"/>
<dbReference type="SUPFAM" id="SSF48652">
    <property type="entry name" value="Tetraspanin"/>
    <property type="match status" value="1"/>
</dbReference>
<comment type="subcellular location">
    <subcellularLocation>
        <location evidence="1 6">Membrane</location>
        <topology evidence="1 6">Multi-pass membrane protein</topology>
    </subcellularLocation>
</comment>
<keyword evidence="8" id="KW-1185">Reference proteome</keyword>
<dbReference type="InterPro" id="IPR000301">
    <property type="entry name" value="Tetraspanin_animals"/>
</dbReference>
<protein>
    <recommendedName>
        <fullName evidence="6">Tetraspanin</fullName>
    </recommendedName>
</protein>
<evidence type="ECO:0000256" key="1">
    <source>
        <dbReference type="ARBA" id="ARBA00004141"/>
    </source>
</evidence>
<accession>A0A9P0F0N2</accession>
<evidence type="ECO:0000256" key="5">
    <source>
        <dbReference type="ARBA" id="ARBA00023136"/>
    </source>
</evidence>
<evidence type="ECO:0000256" key="4">
    <source>
        <dbReference type="ARBA" id="ARBA00022989"/>
    </source>
</evidence>
<dbReference type="PIRSF" id="PIRSF002419">
    <property type="entry name" value="Tetraspanin"/>
    <property type="match status" value="1"/>
</dbReference>
<comment type="similarity">
    <text evidence="2 6">Belongs to the tetraspanin (TM4SF) family.</text>
</comment>
<keyword evidence="5 6" id="KW-0472">Membrane</keyword>
<feature type="transmembrane region" description="Helical" evidence="6">
    <location>
        <begin position="12"/>
        <end position="36"/>
    </location>
</feature>
<reference evidence="7" key="1">
    <citation type="submission" date="2021-12" db="EMBL/GenBank/DDBJ databases">
        <authorList>
            <person name="King R."/>
        </authorList>
    </citation>
    <scope>NUCLEOTIDE SEQUENCE</scope>
</reference>
<name>A0A9P0F0N2_BEMTA</name>
<dbReference type="Pfam" id="PF00335">
    <property type="entry name" value="Tetraspanin"/>
    <property type="match status" value="1"/>
</dbReference>
<keyword evidence="3 6" id="KW-0812">Transmembrane</keyword>
<dbReference type="OrthoDB" id="10016273at2759"/>
<keyword evidence="4 6" id="KW-1133">Transmembrane helix</keyword>
<dbReference type="PRINTS" id="PR00259">
    <property type="entry name" value="TMFOUR"/>
</dbReference>
<dbReference type="InterPro" id="IPR018503">
    <property type="entry name" value="Tetraspanin_CS"/>
</dbReference>
<dbReference type="InterPro" id="IPR018499">
    <property type="entry name" value="Tetraspanin/Peripherin"/>
</dbReference>
<evidence type="ECO:0000256" key="2">
    <source>
        <dbReference type="ARBA" id="ARBA00006840"/>
    </source>
</evidence>
<feature type="transmembrane region" description="Helical" evidence="6">
    <location>
        <begin position="56"/>
        <end position="77"/>
    </location>
</feature>
<feature type="transmembrane region" description="Helical" evidence="6">
    <location>
        <begin position="84"/>
        <end position="107"/>
    </location>
</feature>